<feature type="compositionally biased region" description="Basic and acidic residues" evidence="12">
    <location>
        <begin position="75"/>
        <end position="84"/>
    </location>
</feature>
<dbReference type="GO" id="GO:0007015">
    <property type="term" value="P:actin filament organization"/>
    <property type="evidence" value="ECO:0007669"/>
    <property type="project" value="TreeGrafter"/>
</dbReference>
<sequence>MGSQSSKAPRGDVTAEEGAGASPAKTNGQENGHVKSNGDLSPKGEGESPPVNGAEAAGATGDAIEPAPPSQGAEAKGDTAPKETPKKKKKFSFKKPFKLSGLSFKKNRKEGGGDSSASSPTEEEQEQGEIGACSEEGTVQEGKAAATLESQEPQAKGAEAGSTSKGGDTEEEAGPQAAEPSTLSGPESGPTPASEQNE</sequence>
<evidence type="ECO:0000256" key="9">
    <source>
        <dbReference type="ARBA" id="ARBA00023288"/>
    </source>
</evidence>
<comment type="subcellular location">
    <subcellularLocation>
        <location evidence="1">Cell membrane</location>
        <topology evidence="1">Lipid-anchor</topology>
    </subcellularLocation>
    <subcellularLocation>
        <location evidence="2">Cytoplasm</location>
        <location evidence="2">Cytoskeleton</location>
    </subcellularLocation>
</comment>
<evidence type="ECO:0000313" key="14">
    <source>
        <dbReference type="RefSeq" id="XP_007523320.1"/>
    </source>
</evidence>
<keyword evidence="8" id="KW-0206">Cytoskeleton</keyword>
<dbReference type="CTD" id="65108"/>
<dbReference type="GO" id="GO:0005886">
    <property type="term" value="C:plasma membrane"/>
    <property type="evidence" value="ECO:0007669"/>
    <property type="project" value="UniProtKB-SubCell"/>
</dbReference>
<feature type="region of interest" description="Disordered" evidence="12">
    <location>
        <begin position="1"/>
        <end position="198"/>
    </location>
</feature>
<keyword evidence="5" id="KW-0963">Cytoplasm</keyword>
<evidence type="ECO:0000256" key="5">
    <source>
        <dbReference type="ARBA" id="ARBA00022490"/>
    </source>
</evidence>
<keyword evidence="13" id="KW-1185">Reference proteome</keyword>
<dbReference type="InterPro" id="IPR002101">
    <property type="entry name" value="MARCKS"/>
</dbReference>
<protein>
    <recommendedName>
        <fullName evidence="10">MARCKS-related protein</fullName>
    </recommendedName>
    <alternativeName>
        <fullName evidence="11">MARCKS-like protein 1</fullName>
    </alternativeName>
</protein>
<accession>A0A1S2ZR75</accession>
<evidence type="ECO:0000256" key="2">
    <source>
        <dbReference type="ARBA" id="ARBA00004245"/>
    </source>
</evidence>
<keyword evidence="6" id="KW-0519">Myristate</keyword>
<evidence type="ECO:0000256" key="11">
    <source>
        <dbReference type="ARBA" id="ARBA00041349"/>
    </source>
</evidence>
<keyword evidence="7" id="KW-0472">Membrane</keyword>
<dbReference type="GO" id="GO:0007417">
    <property type="term" value="P:central nervous system development"/>
    <property type="evidence" value="ECO:0007669"/>
    <property type="project" value="TreeGrafter"/>
</dbReference>
<dbReference type="eggNOG" id="ENOG502RYXK">
    <property type="taxonomic scope" value="Eukaryota"/>
</dbReference>
<keyword evidence="4" id="KW-1003">Cell membrane</keyword>
<dbReference type="PRINTS" id="PR00963">
    <property type="entry name" value="MARCKS"/>
</dbReference>
<dbReference type="Proteomes" id="UP001652624">
    <property type="component" value="Chromosome 13"/>
</dbReference>
<dbReference type="OrthoDB" id="9948538at2759"/>
<dbReference type="PANTHER" id="PTHR14353:SF8">
    <property type="entry name" value="MARCKS-RELATED PROTEIN"/>
    <property type="match status" value="1"/>
</dbReference>
<keyword evidence="9" id="KW-0449">Lipoprotein</keyword>
<dbReference type="Pfam" id="PF02063">
    <property type="entry name" value="MARCKS"/>
    <property type="match status" value="2"/>
</dbReference>
<feature type="compositionally biased region" description="Basic residues" evidence="12">
    <location>
        <begin position="85"/>
        <end position="97"/>
    </location>
</feature>
<name>A0A1S2ZR75_ERIEU</name>
<evidence type="ECO:0000256" key="7">
    <source>
        <dbReference type="ARBA" id="ARBA00023136"/>
    </source>
</evidence>
<evidence type="ECO:0000256" key="12">
    <source>
        <dbReference type="SAM" id="MobiDB-lite"/>
    </source>
</evidence>
<dbReference type="GO" id="GO:0051015">
    <property type="term" value="F:actin filament binding"/>
    <property type="evidence" value="ECO:0007669"/>
    <property type="project" value="TreeGrafter"/>
</dbReference>
<dbReference type="FunCoup" id="A0A1S2ZR75">
    <property type="interactions" value="1013"/>
</dbReference>
<gene>
    <name evidence="14" type="primary">MARCKSL1</name>
</gene>
<organism evidence="13 14">
    <name type="scientific">Erinaceus europaeus</name>
    <name type="common">Western European hedgehog</name>
    <dbReference type="NCBI Taxonomy" id="9365"/>
    <lineage>
        <taxon>Eukaryota</taxon>
        <taxon>Metazoa</taxon>
        <taxon>Chordata</taxon>
        <taxon>Craniata</taxon>
        <taxon>Vertebrata</taxon>
        <taxon>Euteleostomi</taxon>
        <taxon>Mammalia</taxon>
        <taxon>Eutheria</taxon>
        <taxon>Laurasiatheria</taxon>
        <taxon>Eulipotyphla</taxon>
        <taxon>Erinaceidae</taxon>
        <taxon>Erinaceinae</taxon>
        <taxon>Erinaceus</taxon>
    </lineage>
</organism>
<proteinExistence type="inferred from homology"/>
<evidence type="ECO:0000256" key="6">
    <source>
        <dbReference type="ARBA" id="ARBA00022707"/>
    </source>
</evidence>
<dbReference type="PANTHER" id="PTHR14353">
    <property type="entry name" value="MYRISTOYLATED ALANINE-RICH C-KINASE SUBSTRATE MARCKS"/>
    <property type="match status" value="1"/>
</dbReference>
<dbReference type="GO" id="GO:0005856">
    <property type="term" value="C:cytoskeleton"/>
    <property type="evidence" value="ECO:0007669"/>
    <property type="project" value="UniProtKB-SubCell"/>
</dbReference>
<dbReference type="GO" id="GO:0005516">
    <property type="term" value="F:calmodulin binding"/>
    <property type="evidence" value="ECO:0007669"/>
    <property type="project" value="InterPro"/>
</dbReference>
<evidence type="ECO:0000256" key="3">
    <source>
        <dbReference type="ARBA" id="ARBA00006456"/>
    </source>
</evidence>
<feature type="compositionally biased region" description="Polar residues" evidence="12">
    <location>
        <begin position="179"/>
        <end position="198"/>
    </location>
</feature>
<dbReference type="GeneID" id="103113694"/>
<evidence type="ECO:0000256" key="8">
    <source>
        <dbReference type="ARBA" id="ARBA00023212"/>
    </source>
</evidence>
<comment type="similarity">
    <text evidence="3">Belongs to the MARCKS family.</text>
</comment>
<dbReference type="PROSITE" id="PS00827">
    <property type="entry name" value="MARCKS_2"/>
    <property type="match status" value="1"/>
</dbReference>
<evidence type="ECO:0000313" key="13">
    <source>
        <dbReference type="Proteomes" id="UP001652624"/>
    </source>
</evidence>
<dbReference type="GO" id="GO:0005737">
    <property type="term" value="C:cytoplasm"/>
    <property type="evidence" value="ECO:0007669"/>
    <property type="project" value="TreeGrafter"/>
</dbReference>
<dbReference type="PROSITE" id="PS00826">
    <property type="entry name" value="MARCKS_1"/>
    <property type="match status" value="1"/>
</dbReference>
<dbReference type="InParanoid" id="A0A1S2ZR75"/>
<dbReference type="STRING" id="9365.ENSEEUP00000001178"/>
<evidence type="ECO:0000256" key="4">
    <source>
        <dbReference type="ARBA" id="ARBA00022475"/>
    </source>
</evidence>
<reference evidence="14" key="1">
    <citation type="submission" date="2025-08" db="UniProtKB">
        <authorList>
            <consortium name="RefSeq"/>
        </authorList>
    </citation>
    <scope>IDENTIFICATION</scope>
</reference>
<dbReference type="AlphaFoldDB" id="A0A1S2ZR75"/>
<dbReference type="RefSeq" id="XP_007523320.1">
    <property type="nucleotide sequence ID" value="XM_007523258.2"/>
</dbReference>
<evidence type="ECO:0000256" key="10">
    <source>
        <dbReference type="ARBA" id="ARBA00039678"/>
    </source>
</evidence>
<evidence type="ECO:0000256" key="1">
    <source>
        <dbReference type="ARBA" id="ARBA00004193"/>
    </source>
</evidence>